<dbReference type="InterPro" id="IPR000182">
    <property type="entry name" value="GNAT_dom"/>
</dbReference>
<evidence type="ECO:0000313" key="4">
    <source>
        <dbReference type="EMBL" id="SQB35185.1"/>
    </source>
</evidence>
<dbReference type="GO" id="GO:0016747">
    <property type="term" value="F:acyltransferase activity, transferring groups other than amino-acyl groups"/>
    <property type="evidence" value="ECO:0007669"/>
    <property type="project" value="InterPro"/>
</dbReference>
<dbReference type="AlphaFoldDB" id="A0A2X2WGN1"/>
<dbReference type="CDD" id="cd04301">
    <property type="entry name" value="NAT_SF"/>
    <property type="match status" value="1"/>
</dbReference>
<evidence type="ECO:0000256" key="1">
    <source>
        <dbReference type="ARBA" id="ARBA00022679"/>
    </source>
</evidence>
<dbReference type="RefSeq" id="WP_111921588.1">
    <property type="nucleotide sequence ID" value="NZ_UAWC01000023.1"/>
</dbReference>
<feature type="domain" description="N-acetyltransferase" evidence="3">
    <location>
        <begin position="1"/>
        <end position="140"/>
    </location>
</feature>
<accession>A0A2X2WGN1</accession>
<gene>
    <name evidence="4" type="primary">yjaB</name>
    <name evidence="4" type="ORF">NCTC13028_01801</name>
</gene>
<protein>
    <submittedName>
        <fullName evidence="4">Acetyltransferase</fullName>
        <ecNumber evidence="4">2.3.1.-</ecNumber>
    </submittedName>
</protein>
<reference evidence="4 5" key="1">
    <citation type="submission" date="2018-06" db="EMBL/GenBank/DDBJ databases">
        <authorList>
            <consortium name="Pathogen Informatics"/>
            <person name="Doyle S."/>
        </authorList>
    </citation>
    <scope>NUCLEOTIDE SEQUENCE [LARGE SCALE GENOMIC DNA]</scope>
    <source>
        <strain evidence="4 5">NCTC13028</strain>
    </source>
</reference>
<dbReference type="PROSITE" id="PS51186">
    <property type="entry name" value="GNAT"/>
    <property type="match status" value="1"/>
</dbReference>
<organism evidence="4 5">
    <name type="scientific">Clostridium cochlearium</name>
    <dbReference type="NCBI Taxonomy" id="1494"/>
    <lineage>
        <taxon>Bacteria</taxon>
        <taxon>Bacillati</taxon>
        <taxon>Bacillota</taxon>
        <taxon>Clostridia</taxon>
        <taxon>Eubacteriales</taxon>
        <taxon>Clostridiaceae</taxon>
        <taxon>Clostridium</taxon>
    </lineage>
</organism>
<dbReference type="PANTHER" id="PTHR43800:SF1">
    <property type="entry name" value="PEPTIDYL-LYSINE N-ACETYLTRANSFERASE YJAB"/>
    <property type="match status" value="1"/>
</dbReference>
<evidence type="ECO:0000259" key="3">
    <source>
        <dbReference type="PROSITE" id="PS51186"/>
    </source>
</evidence>
<sequence>MIREFKETDLNSIMRLWLETNISAHDFIDENYWRGNYAQVRQMILKATIYIYEENSIKGFTGLSGNYIAGIFVESNSQSKGIGKALLDHIKERNKELFLHVYKKNKRAVKFYLREGFVIDNEQIDKNTNEIELAMKWIDK</sequence>
<dbReference type="PANTHER" id="PTHR43800">
    <property type="entry name" value="PEPTIDYL-LYSINE N-ACETYLTRANSFERASE YJAB"/>
    <property type="match status" value="1"/>
</dbReference>
<dbReference type="NCBIfam" id="NF007853">
    <property type="entry name" value="PRK10562.1"/>
    <property type="match status" value="1"/>
</dbReference>
<dbReference type="SUPFAM" id="SSF55729">
    <property type="entry name" value="Acyl-CoA N-acyltransferases (Nat)"/>
    <property type="match status" value="1"/>
</dbReference>
<evidence type="ECO:0000256" key="2">
    <source>
        <dbReference type="ARBA" id="ARBA00023315"/>
    </source>
</evidence>
<keyword evidence="1 4" id="KW-0808">Transferase</keyword>
<keyword evidence="2 4" id="KW-0012">Acyltransferase</keyword>
<name>A0A2X2WGN1_CLOCO</name>
<dbReference type="Pfam" id="PF13673">
    <property type="entry name" value="Acetyltransf_10"/>
    <property type="match status" value="1"/>
</dbReference>
<dbReference type="EMBL" id="UAWC01000023">
    <property type="protein sequence ID" value="SQB35185.1"/>
    <property type="molecule type" value="Genomic_DNA"/>
</dbReference>
<proteinExistence type="predicted"/>
<evidence type="ECO:0000313" key="5">
    <source>
        <dbReference type="Proteomes" id="UP000250223"/>
    </source>
</evidence>
<dbReference type="EC" id="2.3.1.-" evidence="4"/>
<dbReference type="Proteomes" id="UP000250223">
    <property type="component" value="Unassembled WGS sequence"/>
</dbReference>
<dbReference type="Gene3D" id="3.40.630.30">
    <property type="match status" value="1"/>
</dbReference>
<dbReference type="InterPro" id="IPR016181">
    <property type="entry name" value="Acyl_CoA_acyltransferase"/>
</dbReference>